<feature type="transmembrane region" description="Helical" evidence="1">
    <location>
        <begin position="68"/>
        <end position="88"/>
    </location>
</feature>
<keyword evidence="1" id="KW-1133">Transmembrane helix</keyword>
<feature type="transmembrane region" description="Helical" evidence="1">
    <location>
        <begin position="136"/>
        <end position="161"/>
    </location>
</feature>
<feature type="transmembrane region" description="Helical" evidence="1">
    <location>
        <begin position="44"/>
        <end position="62"/>
    </location>
</feature>
<evidence type="ECO:0000256" key="1">
    <source>
        <dbReference type="SAM" id="Phobius"/>
    </source>
</evidence>
<dbReference type="AlphaFoldDB" id="A0A0G0XH84"/>
<evidence type="ECO:0008006" key="4">
    <source>
        <dbReference type="Google" id="ProtNLM"/>
    </source>
</evidence>
<sequence length="184" mass="20311">MDTGKKNYFKFSLILVLCLLARLVPFRAPNIEPILAATMPFSKAYGALAGFSFAILSILLYDTLTGTLGVYTFFTAGAYGMLGLWAAHYFKKNEAGAWSYVRFAVIGTLFFDALTGLTVGPIFFNQSFIGAFTGQIPFTALHLLGNIVFAFVLSPVIYNFVIKKKKKEKPSIMNILNPKIIQIP</sequence>
<gene>
    <name evidence="2" type="ORF">UU82_C0019G0008</name>
</gene>
<accession>A0A0G0XH84</accession>
<organism evidence="2 3">
    <name type="scientific">Candidatus Nomurabacteria bacterium GW2011_GWC2_41_8</name>
    <dbReference type="NCBI Taxonomy" id="1618755"/>
    <lineage>
        <taxon>Bacteria</taxon>
        <taxon>Candidatus Nomuraibacteriota</taxon>
    </lineage>
</organism>
<comment type="caution">
    <text evidence="2">The sequence shown here is derived from an EMBL/GenBank/DDBJ whole genome shotgun (WGS) entry which is preliminary data.</text>
</comment>
<keyword evidence="1" id="KW-0472">Membrane</keyword>
<dbReference type="Gene3D" id="1.10.1760.20">
    <property type="match status" value="1"/>
</dbReference>
<dbReference type="Proteomes" id="UP000033949">
    <property type="component" value="Unassembled WGS sequence"/>
</dbReference>
<name>A0A0G0XH84_9BACT</name>
<feature type="transmembrane region" description="Helical" evidence="1">
    <location>
        <begin position="100"/>
        <end position="124"/>
    </location>
</feature>
<evidence type="ECO:0000313" key="3">
    <source>
        <dbReference type="Proteomes" id="UP000033949"/>
    </source>
</evidence>
<proteinExistence type="predicted"/>
<protein>
    <recommendedName>
        <fullName evidence="4">Rod shape-determining protein MreD</fullName>
    </recommendedName>
</protein>
<dbReference type="EMBL" id="LCCC01000019">
    <property type="protein sequence ID" value="KKS23797.1"/>
    <property type="molecule type" value="Genomic_DNA"/>
</dbReference>
<evidence type="ECO:0000313" key="2">
    <source>
        <dbReference type="EMBL" id="KKS23797.1"/>
    </source>
</evidence>
<keyword evidence="1" id="KW-0812">Transmembrane</keyword>
<reference evidence="2 3" key="1">
    <citation type="journal article" date="2015" name="Nature">
        <title>rRNA introns, odd ribosomes, and small enigmatic genomes across a large radiation of phyla.</title>
        <authorList>
            <person name="Brown C.T."/>
            <person name="Hug L.A."/>
            <person name="Thomas B.C."/>
            <person name="Sharon I."/>
            <person name="Castelle C.J."/>
            <person name="Singh A."/>
            <person name="Wilkins M.J."/>
            <person name="Williams K.H."/>
            <person name="Banfield J.F."/>
        </authorList>
    </citation>
    <scope>NUCLEOTIDE SEQUENCE [LARGE SCALE GENOMIC DNA]</scope>
</reference>